<keyword evidence="3 5" id="KW-1133">Transmembrane helix</keyword>
<organism evidence="7 8">
    <name type="scientific">Octopus sinensis</name>
    <name type="common">East Asian common octopus</name>
    <dbReference type="NCBI Taxonomy" id="2607531"/>
    <lineage>
        <taxon>Eukaryota</taxon>
        <taxon>Metazoa</taxon>
        <taxon>Spiralia</taxon>
        <taxon>Lophotrochozoa</taxon>
        <taxon>Mollusca</taxon>
        <taxon>Cephalopoda</taxon>
        <taxon>Coleoidea</taxon>
        <taxon>Octopodiformes</taxon>
        <taxon>Octopoda</taxon>
        <taxon>Incirrata</taxon>
        <taxon>Octopodidae</taxon>
        <taxon>Octopus</taxon>
    </lineage>
</organism>
<dbReference type="GO" id="GO:0016020">
    <property type="term" value="C:membrane"/>
    <property type="evidence" value="ECO:0007669"/>
    <property type="project" value="UniProtKB-SubCell"/>
</dbReference>
<evidence type="ECO:0000256" key="2">
    <source>
        <dbReference type="ARBA" id="ARBA00022692"/>
    </source>
</evidence>
<dbReference type="AlphaFoldDB" id="A0A6P7TTZ3"/>
<feature type="transmembrane region" description="Helical" evidence="5">
    <location>
        <begin position="92"/>
        <end position="109"/>
    </location>
</feature>
<dbReference type="PANTHER" id="PTHR47767:SF1">
    <property type="entry name" value="ADHESION G PROTEIN-COUPLED RECEPTOR G7"/>
    <property type="match status" value="1"/>
</dbReference>
<feature type="transmembrane region" description="Helical" evidence="5">
    <location>
        <begin position="53"/>
        <end position="80"/>
    </location>
</feature>
<evidence type="ECO:0000313" key="7">
    <source>
        <dbReference type="Proteomes" id="UP000515154"/>
    </source>
</evidence>
<keyword evidence="7" id="KW-1185">Reference proteome</keyword>
<keyword evidence="2 5" id="KW-0812">Transmembrane</keyword>
<dbReference type="KEGG" id="osn:115225983"/>
<comment type="subcellular location">
    <subcellularLocation>
        <location evidence="1">Membrane</location>
        <topology evidence="1">Multi-pass membrane protein</topology>
    </subcellularLocation>
</comment>
<gene>
    <name evidence="8" type="primary">LOC115225983</name>
</gene>
<name>A0A6P7TTZ3_9MOLL</name>
<feature type="transmembrane region" description="Helical" evidence="5">
    <location>
        <begin position="129"/>
        <end position="153"/>
    </location>
</feature>
<dbReference type="SUPFAM" id="SSF81321">
    <property type="entry name" value="Family A G protein-coupled receptor-like"/>
    <property type="match status" value="1"/>
</dbReference>
<dbReference type="InterPro" id="IPR053066">
    <property type="entry name" value="ADGR_G7"/>
</dbReference>
<dbReference type="Pfam" id="PF00002">
    <property type="entry name" value="7tm_2"/>
    <property type="match status" value="1"/>
</dbReference>
<feature type="transmembrane region" description="Helical" evidence="5">
    <location>
        <begin position="200"/>
        <end position="223"/>
    </location>
</feature>
<evidence type="ECO:0000313" key="8">
    <source>
        <dbReference type="RefSeq" id="XP_029652817.2"/>
    </source>
</evidence>
<evidence type="ECO:0000256" key="4">
    <source>
        <dbReference type="ARBA" id="ARBA00023136"/>
    </source>
</evidence>
<evidence type="ECO:0000256" key="3">
    <source>
        <dbReference type="ARBA" id="ARBA00022989"/>
    </source>
</evidence>
<proteinExistence type="predicted"/>
<dbReference type="RefSeq" id="XP_029652817.2">
    <property type="nucleotide sequence ID" value="XM_029796957.2"/>
</dbReference>
<dbReference type="Proteomes" id="UP000515154">
    <property type="component" value="Linkage group LG29"/>
</dbReference>
<evidence type="ECO:0000256" key="5">
    <source>
        <dbReference type="SAM" id="Phobius"/>
    </source>
</evidence>
<dbReference type="Gene3D" id="1.20.1070.10">
    <property type="entry name" value="Rhodopsin 7-helix transmembrane proteins"/>
    <property type="match status" value="1"/>
</dbReference>
<evidence type="ECO:0000256" key="1">
    <source>
        <dbReference type="ARBA" id="ARBA00004141"/>
    </source>
</evidence>
<dbReference type="PANTHER" id="PTHR47767">
    <property type="entry name" value="ADHESION G PROTEIN-COUPLED RECEPTOR G7"/>
    <property type="match status" value="1"/>
</dbReference>
<dbReference type="InterPro" id="IPR017981">
    <property type="entry name" value="GPCR_2-like_7TM"/>
</dbReference>
<feature type="domain" description="G-protein coupled receptors family 2 profile 2" evidence="6">
    <location>
        <begin position="1"/>
        <end position="224"/>
    </location>
</feature>
<sequence>MDFFYYFRKLRDLMTSKILISLCVPLAVSNLIFVVGMQPYVQAMAVCKAMAALLHYFLLTSLMWTSVEAIHFYLSMVLVFRKYQASFMMRSSILAWGFPAVAVLTALLVNYTDGYVKIGQACWLSEHHFYATFLGPVVTILIFNITIFILIIWRIILKKSNKKLGHKRRKVRVVGFVGLVFLLGLTWVFAFFAVNEATEVFEFLFVIFNTLQGTFIFIFYCVCKKDTRDVIIKYVTTRKRTTFPIGRSRR</sequence>
<dbReference type="CDD" id="cd15040">
    <property type="entry name" value="7tmB2_Adhesion"/>
    <property type="match status" value="1"/>
</dbReference>
<dbReference type="InterPro" id="IPR000832">
    <property type="entry name" value="GPCR_2_secretin-like"/>
</dbReference>
<dbReference type="PROSITE" id="PS50261">
    <property type="entry name" value="G_PROTEIN_RECEP_F2_4"/>
    <property type="match status" value="1"/>
</dbReference>
<feature type="transmembrane region" description="Helical" evidence="5">
    <location>
        <begin position="173"/>
        <end position="194"/>
    </location>
</feature>
<dbReference type="PRINTS" id="PR00249">
    <property type="entry name" value="GPCRSECRETIN"/>
</dbReference>
<reference evidence="8" key="1">
    <citation type="submission" date="2025-08" db="UniProtKB">
        <authorList>
            <consortium name="RefSeq"/>
        </authorList>
    </citation>
    <scope>IDENTIFICATION</scope>
</reference>
<keyword evidence="4 5" id="KW-0472">Membrane</keyword>
<dbReference type="GO" id="GO:0004930">
    <property type="term" value="F:G protein-coupled receptor activity"/>
    <property type="evidence" value="ECO:0007669"/>
    <property type="project" value="InterPro"/>
</dbReference>
<accession>A0A6P7TTZ3</accession>
<evidence type="ECO:0000259" key="6">
    <source>
        <dbReference type="PROSITE" id="PS50261"/>
    </source>
</evidence>
<protein>
    <submittedName>
        <fullName evidence="8">Adhesion G-protein coupled receptor G2-like</fullName>
    </submittedName>
</protein>
<feature type="transmembrane region" description="Helical" evidence="5">
    <location>
        <begin position="18"/>
        <end position="41"/>
    </location>
</feature>
<dbReference type="GO" id="GO:0007166">
    <property type="term" value="P:cell surface receptor signaling pathway"/>
    <property type="evidence" value="ECO:0007669"/>
    <property type="project" value="InterPro"/>
</dbReference>